<evidence type="ECO:0000256" key="4">
    <source>
        <dbReference type="HAMAP-Rule" id="MF_00670"/>
    </source>
</evidence>
<comment type="caution">
    <text evidence="7">The sequence shown here is derived from an EMBL/GenBank/DDBJ whole genome shotgun (WGS) entry which is preliminary data.</text>
</comment>
<dbReference type="InterPro" id="IPR013131">
    <property type="entry name" value="Mannitol_DH_N"/>
</dbReference>
<dbReference type="SUPFAM" id="SSF51735">
    <property type="entry name" value="NAD(P)-binding Rossmann-fold domains"/>
    <property type="match status" value="1"/>
</dbReference>
<sequence length="488" mass="55740">MQRLNRTTYKNYNTYPEKILQFGEGNFLRGFVDWQIQVLNEKTDFNGSVVVVQPRGSEKIDRLNRQDGLFTLYLQGLKDGKPVNEHMVIDSISRGINLFTDYQDYLKLAASDELRFIISNTTEAGIVFDPDDKLEDRPQRSFPGKLTAFLYHRFLAFDGDVNRGCILIPCELIEDNGGKLMEVVQKYASHWNLDSEFTAWINQANTFCSSLVDRIVPGYPTDSIEEKTAEIGFQDELIVVGEQYHLWAIEGPESLKQELPVAGTGLNTLIVDDLTPFRTRKVRILNGAHTAMTPVAYLSGLDTVEEAVNDPEIGLFIKELIAEEIIPTFEGDLEELTLFAGDVLNRFANPFIKHYLMSISLNSISKFKTRNLPALLDYVEKNESLPKRMVFSLSSLIYFYRGKRGEKPIQLQDQPEILRFFQAIWQQYEDYLVEEKELAEKVLSEQKLWEMDLASIPGLVDAVSANLLQMEQKGVRNALKELYGTSIR</sequence>
<evidence type="ECO:0000256" key="2">
    <source>
        <dbReference type="ARBA" id="ARBA00023027"/>
    </source>
</evidence>
<dbReference type="EMBL" id="VIVN01000001">
    <property type="protein sequence ID" value="TWE08439.1"/>
    <property type="molecule type" value="Genomic_DNA"/>
</dbReference>
<dbReference type="NCBIfam" id="NF002969">
    <property type="entry name" value="PRK03643.1"/>
    <property type="match status" value="1"/>
</dbReference>
<keyword evidence="8" id="KW-1185">Reference proteome</keyword>
<keyword evidence="2 4" id="KW-0520">NAD</keyword>
<dbReference type="Pfam" id="PF08125">
    <property type="entry name" value="Mannitol_dh_C"/>
    <property type="match status" value="1"/>
</dbReference>
<protein>
    <recommendedName>
        <fullName evidence="4">Altronate oxidoreductase</fullName>
        <ecNumber evidence="4">1.1.1.58</ecNumber>
    </recommendedName>
    <alternativeName>
        <fullName evidence="4">Tagaturonate dehydrogenase</fullName>
    </alternativeName>
    <alternativeName>
        <fullName evidence="4">Tagaturonate reductase</fullName>
    </alternativeName>
</protein>
<feature type="domain" description="Mannitol dehydrogenase N-terminal" evidence="5">
    <location>
        <begin position="17"/>
        <end position="260"/>
    </location>
</feature>
<dbReference type="InterPro" id="IPR036291">
    <property type="entry name" value="NAD(P)-bd_dom_sf"/>
</dbReference>
<evidence type="ECO:0000256" key="3">
    <source>
        <dbReference type="ARBA" id="ARBA00048615"/>
    </source>
</evidence>
<dbReference type="PANTHER" id="PTHR30524:SF0">
    <property type="entry name" value="ALTRONATE OXIDOREDUCTASE-RELATED"/>
    <property type="match status" value="1"/>
</dbReference>
<dbReference type="AlphaFoldDB" id="A0A561DYI9"/>
<dbReference type="GO" id="GO:0019698">
    <property type="term" value="P:D-galacturonate catabolic process"/>
    <property type="evidence" value="ECO:0007669"/>
    <property type="project" value="TreeGrafter"/>
</dbReference>
<keyword evidence="1 4" id="KW-0560">Oxidoreductase</keyword>
<dbReference type="PANTHER" id="PTHR30524">
    <property type="entry name" value="MANNITOL-1-PHOSPHATE 5-DEHYDROGENASE"/>
    <property type="match status" value="1"/>
</dbReference>
<dbReference type="HAMAP" id="MF_00670">
    <property type="entry name" value="Altron_oxidoreduct"/>
    <property type="match status" value="1"/>
</dbReference>
<comment type="similarity">
    <text evidence="4">Belongs to the mannitol dehydrogenase family. UxaB subfamily.</text>
</comment>
<proteinExistence type="inferred from homology"/>
<dbReference type="GO" id="GO:0009026">
    <property type="term" value="F:tagaturonate reductase activity"/>
    <property type="evidence" value="ECO:0007669"/>
    <property type="project" value="UniProtKB-UniRule"/>
</dbReference>
<organism evidence="7 8">
    <name type="scientific">Neobacillus bataviensis</name>
    <dbReference type="NCBI Taxonomy" id="220685"/>
    <lineage>
        <taxon>Bacteria</taxon>
        <taxon>Bacillati</taxon>
        <taxon>Bacillota</taxon>
        <taxon>Bacilli</taxon>
        <taxon>Bacillales</taxon>
        <taxon>Bacillaceae</taxon>
        <taxon>Neobacillus</taxon>
    </lineage>
</organism>
<reference evidence="7 8" key="1">
    <citation type="submission" date="2019-06" db="EMBL/GenBank/DDBJ databases">
        <title>Sorghum-associated microbial communities from plants grown in Nebraska, USA.</title>
        <authorList>
            <person name="Schachtman D."/>
        </authorList>
    </citation>
    <scope>NUCLEOTIDE SEQUENCE [LARGE SCALE GENOMIC DNA]</scope>
    <source>
        <strain evidence="7 8">2482</strain>
    </source>
</reference>
<evidence type="ECO:0000313" key="7">
    <source>
        <dbReference type="EMBL" id="TWE08439.1"/>
    </source>
</evidence>
<dbReference type="SUPFAM" id="SSF48179">
    <property type="entry name" value="6-phosphogluconate dehydrogenase C-terminal domain-like"/>
    <property type="match status" value="1"/>
</dbReference>
<dbReference type="InterPro" id="IPR013118">
    <property type="entry name" value="Mannitol_DH_C"/>
</dbReference>
<dbReference type="GO" id="GO:0005829">
    <property type="term" value="C:cytosol"/>
    <property type="evidence" value="ECO:0007669"/>
    <property type="project" value="TreeGrafter"/>
</dbReference>
<dbReference type="InterPro" id="IPR023668">
    <property type="entry name" value="Altronate_OxRdtase"/>
</dbReference>
<dbReference type="InterPro" id="IPR008927">
    <property type="entry name" value="6-PGluconate_DH-like_C_sf"/>
</dbReference>
<evidence type="ECO:0000259" key="5">
    <source>
        <dbReference type="Pfam" id="PF01232"/>
    </source>
</evidence>
<name>A0A561DYI9_9BACI</name>
<evidence type="ECO:0000313" key="8">
    <source>
        <dbReference type="Proteomes" id="UP000319671"/>
    </source>
</evidence>
<comment type="catalytic activity">
    <reaction evidence="4">
        <text>D-altronate + NAD(+) = keto-D-tagaturonate + NADH + H(+)</text>
        <dbReference type="Rhea" id="RHEA:17813"/>
        <dbReference type="ChEBI" id="CHEBI:15378"/>
        <dbReference type="ChEBI" id="CHEBI:17360"/>
        <dbReference type="ChEBI" id="CHEBI:17886"/>
        <dbReference type="ChEBI" id="CHEBI:57540"/>
        <dbReference type="ChEBI" id="CHEBI:57945"/>
        <dbReference type="EC" id="1.1.1.58"/>
    </reaction>
</comment>
<dbReference type="EC" id="1.1.1.58" evidence="4"/>
<dbReference type="Proteomes" id="UP000319671">
    <property type="component" value="Unassembled WGS sequence"/>
</dbReference>
<comment type="pathway">
    <text evidence="4">Carbohydrate metabolism; pentose and glucuronate interconversion.</text>
</comment>
<evidence type="ECO:0000259" key="6">
    <source>
        <dbReference type="Pfam" id="PF08125"/>
    </source>
</evidence>
<gene>
    <name evidence="4" type="primary">uxaB</name>
    <name evidence="7" type="ORF">FB550_101462</name>
</gene>
<feature type="domain" description="Mannitol dehydrogenase C-terminal" evidence="6">
    <location>
        <begin position="273"/>
        <end position="470"/>
    </location>
</feature>
<comment type="catalytic activity">
    <reaction evidence="3">
        <text>D-mannitol 1-phosphate + NAD(+) = beta-D-fructose 6-phosphate + NADH + H(+)</text>
        <dbReference type="Rhea" id="RHEA:19661"/>
        <dbReference type="ChEBI" id="CHEBI:15378"/>
        <dbReference type="ChEBI" id="CHEBI:57540"/>
        <dbReference type="ChEBI" id="CHEBI:57634"/>
        <dbReference type="ChEBI" id="CHEBI:57945"/>
        <dbReference type="ChEBI" id="CHEBI:61381"/>
        <dbReference type="EC" id="1.1.1.17"/>
    </reaction>
</comment>
<dbReference type="Gene3D" id="1.10.1040.10">
    <property type="entry name" value="N-(1-d-carboxylethyl)-l-norvaline Dehydrogenase, domain 2"/>
    <property type="match status" value="1"/>
</dbReference>
<dbReference type="GO" id="GO:0019592">
    <property type="term" value="P:mannitol catabolic process"/>
    <property type="evidence" value="ECO:0007669"/>
    <property type="project" value="TreeGrafter"/>
</dbReference>
<dbReference type="InterPro" id="IPR013328">
    <property type="entry name" value="6PGD_dom2"/>
</dbReference>
<feature type="binding site" evidence="4">
    <location>
        <begin position="19"/>
        <end position="30"/>
    </location>
    <ligand>
        <name>NAD(+)</name>
        <dbReference type="ChEBI" id="CHEBI:57540"/>
    </ligand>
</feature>
<accession>A0A561DYI9</accession>
<dbReference type="Pfam" id="PF01232">
    <property type="entry name" value="Mannitol_dh"/>
    <property type="match status" value="1"/>
</dbReference>
<evidence type="ECO:0000256" key="1">
    <source>
        <dbReference type="ARBA" id="ARBA00023002"/>
    </source>
</evidence>
<dbReference type="RefSeq" id="WP_261380541.1">
    <property type="nucleotide sequence ID" value="NZ_VIVN01000001.1"/>
</dbReference>
<dbReference type="GO" id="GO:0008926">
    <property type="term" value="F:mannitol-1-phosphate 5-dehydrogenase activity"/>
    <property type="evidence" value="ECO:0007669"/>
    <property type="project" value="UniProtKB-EC"/>
</dbReference>
<dbReference type="UniPathway" id="UPA00246"/>
<dbReference type="Gene3D" id="3.40.50.720">
    <property type="entry name" value="NAD(P)-binding Rossmann-like Domain"/>
    <property type="match status" value="1"/>
</dbReference>